<evidence type="ECO:0000313" key="6">
    <source>
        <dbReference type="RefSeq" id="XP_027347372.1"/>
    </source>
</evidence>
<dbReference type="FunFam" id="1.10.10.10:FF:000131">
    <property type="entry name" value="la-related protein 1B isoform X2"/>
    <property type="match status" value="1"/>
</dbReference>
<dbReference type="Pfam" id="PF05383">
    <property type="entry name" value="La"/>
    <property type="match status" value="1"/>
</dbReference>
<dbReference type="SUPFAM" id="SSF46785">
    <property type="entry name" value="Winged helix' DNA-binding domain"/>
    <property type="match status" value="1"/>
</dbReference>
<dbReference type="Proteomes" id="UP000694853">
    <property type="component" value="Unplaced"/>
</dbReference>
<dbReference type="GO" id="GO:0003723">
    <property type="term" value="F:RNA binding"/>
    <property type="evidence" value="ECO:0007669"/>
    <property type="project" value="UniProtKB-UniRule"/>
</dbReference>
<dbReference type="GO" id="GO:0005737">
    <property type="term" value="C:cytoplasm"/>
    <property type="evidence" value="ECO:0007669"/>
    <property type="project" value="UniProtKB-ARBA"/>
</dbReference>
<organism evidence="5 6">
    <name type="scientific">Abrus precatorius</name>
    <name type="common">Indian licorice</name>
    <name type="synonym">Glycine abrus</name>
    <dbReference type="NCBI Taxonomy" id="3816"/>
    <lineage>
        <taxon>Eukaryota</taxon>
        <taxon>Viridiplantae</taxon>
        <taxon>Streptophyta</taxon>
        <taxon>Embryophyta</taxon>
        <taxon>Tracheophyta</taxon>
        <taxon>Spermatophyta</taxon>
        <taxon>Magnoliopsida</taxon>
        <taxon>eudicotyledons</taxon>
        <taxon>Gunneridae</taxon>
        <taxon>Pentapetalae</taxon>
        <taxon>rosids</taxon>
        <taxon>fabids</taxon>
        <taxon>Fabales</taxon>
        <taxon>Fabaceae</taxon>
        <taxon>Papilionoideae</taxon>
        <taxon>50 kb inversion clade</taxon>
        <taxon>NPAAA clade</taxon>
        <taxon>indigoferoid/millettioid clade</taxon>
        <taxon>Abreae</taxon>
        <taxon>Abrus</taxon>
    </lineage>
</organism>
<dbReference type="Gene3D" id="1.10.10.10">
    <property type="entry name" value="Winged helix-like DNA-binding domain superfamily/Winged helix DNA-binding domain"/>
    <property type="match status" value="1"/>
</dbReference>
<dbReference type="AlphaFoldDB" id="A0A8B8KU14"/>
<reference evidence="6" key="2">
    <citation type="submission" date="2025-08" db="UniProtKB">
        <authorList>
            <consortium name="RefSeq"/>
        </authorList>
    </citation>
    <scope>IDENTIFICATION</scope>
    <source>
        <tissue evidence="6">Young leaves</tissue>
    </source>
</reference>
<dbReference type="GeneID" id="113858811"/>
<dbReference type="RefSeq" id="XP_027347372.1">
    <property type="nucleotide sequence ID" value="XM_027491571.1"/>
</dbReference>
<keyword evidence="5" id="KW-1185">Reference proteome</keyword>
<feature type="region of interest" description="Disordered" evidence="3">
    <location>
        <begin position="1"/>
        <end position="164"/>
    </location>
</feature>
<feature type="compositionally biased region" description="Low complexity" evidence="3">
    <location>
        <begin position="24"/>
        <end position="41"/>
    </location>
</feature>
<dbReference type="InterPro" id="IPR045180">
    <property type="entry name" value="La_dom_prot"/>
</dbReference>
<dbReference type="PANTHER" id="PTHR22792">
    <property type="entry name" value="LUPUS LA PROTEIN-RELATED"/>
    <property type="match status" value="1"/>
</dbReference>
<dbReference type="SMART" id="SM00715">
    <property type="entry name" value="LA"/>
    <property type="match status" value="1"/>
</dbReference>
<reference evidence="5" key="1">
    <citation type="journal article" date="2019" name="Toxins">
        <title>Detection of Abrin-Like and Prepropulchellin-Like Toxin Genes and Transcripts Using Whole Genome Sequencing and Full-Length Transcript Sequencing of Abrus precatorius.</title>
        <authorList>
            <person name="Hovde B.T."/>
            <person name="Daligault H.E."/>
            <person name="Hanschen E.R."/>
            <person name="Kunde Y.A."/>
            <person name="Johnson M.B."/>
            <person name="Starkenburg S.R."/>
            <person name="Johnson S.L."/>
        </authorList>
    </citation>
    <scope>NUCLEOTIDE SEQUENCE [LARGE SCALE GENOMIC DNA]</scope>
</reference>
<evidence type="ECO:0000313" key="5">
    <source>
        <dbReference type="Proteomes" id="UP000694853"/>
    </source>
</evidence>
<evidence type="ECO:0000256" key="1">
    <source>
        <dbReference type="ARBA" id="ARBA00022884"/>
    </source>
</evidence>
<dbReference type="CDD" id="cd07323">
    <property type="entry name" value="LAM"/>
    <property type="match status" value="1"/>
</dbReference>
<feature type="region of interest" description="Disordered" evidence="3">
    <location>
        <begin position="196"/>
        <end position="246"/>
    </location>
</feature>
<dbReference type="PROSITE" id="PS50961">
    <property type="entry name" value="HTH_LA"/>
    <property type="match status" value="1"/>
</dbReference>
<keyword evidence="1 2" id="KW-0694">RNA-binding</keyword>
<accession>A0A8B8KU14</accession>
<evidence type="ECO:0000256" key="2">
    <source>
        <dbReference type="PROSITE-ProRule" id="PRU00332"/>
    </source>
</evidence>
<feature type="compositionally biased region" description="Polar residues" evidence="3">
    <location>
        <begin position="1"/>
        <end position="10"/>
    </location>
</feature>
<feature type="compositionally biased region" description="Polar residues" evidence="3">
    <location>
        <begin position="116"/>
        <end position="155"/>
    </location>
</feature>
<dbReference type="PANTHER" id="PTHR22792:SF132">
    <property type="entry name" value="LA-RELATED PROTEIN 1"/>
    <property type="match status" value="1"/>
</dbReference>
<dbReference type="KEGG" id="aprc:113858811"/>
<evidence type="ECO:0000259" key="4">
    <source>
        <dbReference type="PROSITE" id="PS50961"/>
    </source>
</evidence>
<feature type="domain" description="HTH La-type RNA-binding" evidence="4">
    <location>
        <begin position="321"/>
        <end position="410"/>
    </location>
</feature>
<gene>
    <name evidence="6" type="primary">LOC113858811</name>
</gene>
<protein>
    <submittedName>
        <fullName evidence="6">La-related protein 1C-like isoform X1</fullName>
    </submittedName>
</protein>
<feature type="compositionally biased region" description="Polar residues" evidence="3">
    <location>
        <begin position="64"/>
        <end position="74"/>
    </location>
</feature>
<name>A0A8B8KU14_ABRPR</name>
<dbReference type="OrthoDB" id="340227at2759"/>
<feature type="compositionally biased region" description="Basic and acidic residues" evidence="3">
    <location>
        <begin position="213"/>
        <end position="233"/>
    </location>
</feature>
<dbReference type="InterPro" id="IPR036388">
    <property type="entry name" value="WH-like_DNA-bd_sf"/>
</dbReference>
<evidence type="ECO:0000256" key="3">
    <source>
        <dbReference type="SAM" id="MobiDB-lite"/>
    </source>
</evidence>
<proteinExistence type="predicted"/>
<feature type="compositionally biased region" description="Low complexity" evidence="3">
    <location>
        <begin position="84"/>
        <end position="105"/>
    </location>
</feature>
<dbReference type="InterPro" id="IPR036390">
    <property type="entry name" value="WH_DNA-bd_sf"/>
</dbReference>
<sequence length="485" mass="52476">MAMSGASPNHSPKPGVPSPWSQIVAAAAPPSSPPLVDSSAVKSAPAEDSDNGHNVNAGKRTAWNKPSNGASSSVMGADSWPALSESARAPAKSPSPSPSESAKAPIDASSIPPLQGTGSVVPSPQRQARDNASVSNSVPTYQKSFKRSNSNTSANGGHPGAQLSVHQGSMAATGSHNYNSSPRDHQTRAGFVSADHPQQRNSFRHRNGGGPHQRADGGHHHNYGGRRDHDRGNSDWNAHRNFNGRDNYMSQRYMPRFMRPPPPPNPAQLFPPPPPPMRPFGGSVGFPELPPHVVYVPSPPLDTLRGVPFVSPIPPNAIYFQPPDPQLHTKIVNQIDYYFSSENLVKDIYLRRNMDEQGWVSINLIAGFKKVRYLTDSVQIVLEAVRTSSVVEVQGAKIRRRNDWKRWIMPPFEHPNVTSSQTVAQLAEKVQSIALETTNNDDAGGLDVSQNRSYGDLNSQYLHSTSEGTSQVGIQVSDHSISARN</sequence>
<dbReference type="InterPro" id="IPR006630">
    <property type="entry name" value="La_HTH"/>
</dbReference>